<keyword evidence="2" id="KW-0805">Transcription regulation</keyword>
<reference evidence="8 9" key="1">
    <citation type="submission" date="2018-08" db="EMBL/GenBank/DDBJ databases">
        <title>Muricauda nanhaiensis sp. nov., isolated from seawater of the South China Sea.</title>
        <authorList>
            <person name="Dang Y."/>
        </authorList>
    </citation>
    <scope>NUCLEOTIDE SEQUENCE [LARGE SCALE GENOMIC DNA]</scope>
    <source>
        <strain evidence="8 9">SM1704</strain>
    </source>
</reference>
<sequence length="193" mass="22249">MEQAADQLDIAAIVNGDSKEFAKLVDMYKVMVFTIAQRMMKNREEAEEVSQDSFIKVYRSLKKFKGDSRLSTWIYRITYNTCLDRIKKYQKEQGNIPIEEVNGQAVAEMGNALKEMELKERSLMVKNCIEKLSSSDAAILTLFYLEERDLKELAKILGLTVNTAKVRLFRARTRLAVILRKEMEPETISSYEG</sequence>
<dbReference type="InterPro" id="IPR013325">
    <property type="entry name" value="RNA_pol_sigma_r2"/>
</dbReference>
<dbReference type="GO" id="GO:0006352">
    <property type="term" value="P:DNA-templated transcription initiation"/>
    <property type="evidence" value="ECO:0007669"/>
    <property type="project" value="InterPro"/>
</dbReference>
<organism evidence="8 9">
    <name type="scientific">Flagellimonas nanhaiensis</name>
    <dbReference type="NCBI Taxonomy" id="2292706"/>
    <lineage>
        <taxon>Bacteria</taxon>
        <taxon>Pseudomonadati</taxon>
        <taxon>Bacteroidota</taxon>
        <taxon>Flavobacteriia</taxon>
        <taxon>Flavobacteriales</taxon>
        <taxon>Flavobacteriaceae</taxon>
        <taxon>Flagellimonas</taxon>
    </lineage>
</organism>
<gene>
    <name evidence="8" type="ORF">DX873_18290</name>
</gene>
<dbReference type="InterPro" id="IPR013249">
    <property type="entry name" value="RNA_pol_sigma70_r4_t2"/>
</dbReference>
<dbReference type="GO" id="GO:0016987">
    <property type="term" value="F:sigma factor activity"/>
    <property type="evidence" value="ECO:0007669"/>
    <property type="project" value="UniProtKB-KW"/>
</dbReference>
<name>A0A371JL57_9FLAO</name>
<protein>
    <submittedName>
        <fullName evidence="8">Sigma-70 family RNA polymerase sigma factor</fullName>
    </submittedName>
</protein>
<dbReference type="SUPFAM" id="SSF88946">
    <property type="entry name" value="Sigma2 domain of RNA polymerase sigma factors"/>
    <property type="match status" value="1"/>
</dbReference>
<evidence type="ECO:0000256" key="3">
    <source>
        <dbReference type="ARBA" id="ARBA00023082"/>
    </source>
</evidence>
<evidence type="ECO:0000259" key="7">
    <source>
        <dbReference type="Pfam" id="PF08281"/>
    </source>
</evidence>
<dbReference type="OrthoDB" id="1027298at2"/>
<dbReference type="Gene3D" id="1.10.1740.10">
    <property type="match status" value="1"/>
</dbReference>
<evidence type="ECO:0000256" key="4">
    <source>
        <dbReference type="ARBA" id="ARBA00023125"/>
    </source>
</evidence>
<comment type="caution">
    <text evidence="8">The sequence shown here is derived from an EMBL/GenBank/DDBJ whole genome shotgun (WGS) entry which is preliminary data.</text>
</comment>
<dbReference type="PANTHER" id="PTHR43133:SF8">
    <property type="entry name" value="RNA POLYMERASE SIGMA FACTOR HI_1459-RELATED"/>
    <property type="match status" value="1"/>
</dbReference>
<feature type="domain" description="RNA polymerase sigma-70 region 2" evidence="6">
    <location>
        <begin position="24"/>
        <end position="91"/>
    </location>
</feature>
<dbReference type="Gene3D" id="1.10.10.10">
    <property type="entry name" value="Winged helix-like DNA-binding domain superfamily/Winged helix DNA-binding domain"/>
    <property type="match status" value="1"/>
</dbReference>
<keyword evidence="9" id="KW-1185">Reference proteome</keyword>
<dbReference type="InterPro" id="IPR039425">
    <property type="entry name" value="RNA_pol_sigma-70-like"/>
</dbReference>
<dbReference type="Pfam" id="PF08281">
    <property type="entry name" value="Sigma70_r4_2"/>
    <property type="match status" value="1"/>
</dbReference>
<dbReference type="InterPro" id="IPR014284">
    <property type="entry name" value="RNA_pol_sigma-70_dom"/>
</dbReference>
<evidence type="ECO:0000256" key="1">
    <source>
        <dbReference type="ARBA" id="ARBA00010641"/>
    </source>
</evidence>
<evidence type="ECO:0000259" key="6">
    <source>
        <dbReference type="Pfam" id="PF04542"/>
    </source>
</evidence>
<keyword evidence="4" id="KW-0238">DNA-binding</keyword>
<dbReference type="InterPro" id="IPR036388">
    <property type="entry name" value="WH-like_DNA-bd_sf"/>
</dbReference>
<dbReference type="PANTHER" id="PTHR43133">
    <property type="entry name" value="RNA POLYMERASE ECF-TYPE SIGMA FACTO"/>
    <property type="match status" value="1"/>
</dbReference>
<proteinExistence type="inferred from homology"/>
<dbReference type="SUPFAM" id="SSF88659">
    <property type="entry name" value="Sigma3 and sigma4 domains of RNA polymerase sigma factors"/>
    <property type="match status" value="1"/>
</dbReference>
<dbReference type="GO" id="GO:0003677">
    <property type="term" value="F:DNA binding"/>
    <property type="evidence" value="ECO:0007669"/>
    <property type="project" value="UniProtKB-KW"/>
</dbReference>
<dbReference type="Proteomes" id="UP000261828">
    <property type="component" value="Unassembled WGS sequence"/>
</dbReference>
<accession>A0A371JL57</accession>
<evidence type="ECO:0000313" key="8">
    <source>
        <dbReference type="EMBL" id="RDY57668.1"/>
    </source>
</evidence>
<comment type="similarity">
    <text evidence="1">Belongs to the sigma-70 factor family. ECF subfamily.</text>
</comment>
<dbReference type="EMBL" id="QTJX01000008">
    <property type="protein sequence ID" value="RDY57668.1"/>
    <property type="molecule type" value="Genomic_DNA"/>
</dbReference>
<dbReference type="NCBIfam" id="TIGR02937">
    <property type="entry name" value="sigma70-ECF"/>
    <property type="match status" value="1"/>
</dbReference>
<dbReference type="InterPro" id="IPR013324">
    <property type="entry name" value="RNA_pol_sigma_r3/r4-like"/>
</dbReference>
<evidence type="ECO:0000313" key="9">
    <source>
        <dbReference type="Proteomes" id="UP000261828"/>
    </source>
</evidence>
<dbReference type="Pfam" id="PF04542">
    <property type="entry name" value="Sigma70_r2"/>
    <property type="match status" value="1"/>
</dbReference>
<dbReference type="InterPro" id="IPR007627">
    <property type="entry name" value="RNA_pol_sigma70_r2"/>
</dbReference>
<dbReference type="CDD" id="cd06171">
    <property type="entry name" value="Sigma70_r4"/>
    <property type="match status" value="1"/>
</dbReference>
<dbReference type="AlphaFoldDB" id="A0A371JL57"/>
<feature type="domain" description="RNA polymerase sigma factor 70 region 4 type 2" evidence="7">
    <location>
        <begin position="124"/>
        <end position="175"/>
    </location>
</feature>
<evidence type="ECO:0000256" key="2">
    <source>
        <dbReference type="ARBA" id="ARBA00023015"/>
    </source>
</evidence>
<evidence type="ECO:0000256" key="5">
    <source>
        <dbReference type="ARBA" id="ARBA00023163"/>
    </source>
</evidence>
<keyword evidence="3" id="KW-0731">Sigma factor</keyword>
<keyword evidence="5" id="KW-0804">Transcription</keyword>
<dbReference type="RefSeq" id="WP_116185937.1">
    <property type="nucleotide sequence ID" value="NZ_QTJX01000008.1"/>
</dbReference>